<evidence type="ECO:0000256" key="4">
    <source>
        <dbReference type="ARBA" id="ARBA00022741"/>
    </source>
</evidence>
<evidence type="ECO:0000256" key="5">
    <source>
        <dbReference type="ARBA" id="ARBA00022777"/>
    </source>
</evidence>
<dbReference type="SMART" id="SM00220">
    <property type="entry name" value="S_TKc"/>
    <property type="match status" value="1"/>
</dbReference>
<dbReference type="EMBL" id="BAAANN010000014">
    <property type="protein sequence ID" value="GAA1963116.1"/>
    <property type="molecule type" value="Genomic_DNA"/>
</dbReference>
<evidence type="ECO:0000313" key="10">
    <source>
        <dbReference type="EMBL" id="GAA1963116.1"/>
    </source>
</evidence>
<evidence type="ECO:0000256" key="8">
    <source>
        <dbReference type="SAM" id="Phobius"/>
    </source>
</evidence>
<keyword evidence="3" id="KW-0808">Transferase</keyword>
<comment type="caution">
    <text evidence="10">The sequence shown here is derived from an EMBL/GenBank/DDBJ whole genome shotgun (WGS) entry which is preliminary data.</text>
</comment>
<reference evidence="10 11" key="1">
    <citation type="journal article" date="2019" name="Int. J. Syst. Evol. Microbiol.">
        <title>The Global Catalogue of Microorganisms (GCM) 10K type strain sequencing project: providing services to taxonomists for standard genome sequencing and annotation.</title>
        <authorList>
            <consortium name="The Broad Institute Genomics Platform"/>
            <consortium name="The Broad Institute Genome Sequencing Center for Infectious Disease"/>
            <person name="Wu L."/>
            <person name="Ma J."/>
        </authorList>
    </citation>
    <scope>NUCLEOTIDE SEQUENCE [LARGE SCALE GENOMIC DNA]</scope>
    <source>
        <strain evidence="10 11">JCM 14545</strain>
    </source>
</reference>
<name>A0ABN2R3T1_9PSEU</name>
<protein>
    <recommendedName>
        <fullName evidence="1">non-specific serine/threonine protein kinase</fullName>
        <ecNumber evidence="1">2.7.11.1</ecNumber>
    </recommendedName>
</protein>
<keyword evidence="6" id="KW-0067">ATP-binding</keyword>
<evidence type="ECO:0000259" key="9">
    <source>
        <dbReference type="PROSITE" id="PS50011"/>
    </source>
</evidence>
<dbReference type="PANTHER" id="PTHR43289">
    <property type="entry name" value="MITOGEN-ACTIVATED PROTEIN KINASE KINASE KINASE 20-RELATED"/>
    <property type="match status" value="1"/>
</dbReference>
<dbReference type="RefSeq" id="WP_344420072.1">
    <property type="nucleotide sequence ID" value="NZ_BAAANN010000014.1"/>
</dbReference>
<keyword evidence="8" id="KW-0472">Membrane</keyword>
<dbReference type="PROSITE" id="PS50011">
    <property type="entry name" value="PROTEIN_KINASE_DOM"/>
    <property type="match status" value="1"/>
</dbReference>
<dbReference type="Gene3D" id="1.10.510.10">
    <property type="entry name" value="Transferase(Phosphotransferase) domain 1"/>
    <property type="match status" value="1"/>
</dbReference>
<feature type="transmembrane region" description="Helical" evidence="8">
    <location>
        <begin position="320"/>
        <end position="339"/>
    </location>
</feature>
<dbReference type="PANTHER" id="PTHR43289:SF6">
    <property type="entry name" value="SERINE_THREONINE-PROTEIN KINASE NEKL-3"/>
    <property type="match status" value="1"/>
</dbReference>
<dbReference type="InterPro" id="IPR000719">
    <property type="entry name" value="Prot_kinase_dom"/>
</dbReference>
<keyword evidence="11" id="KW-1185">Reference proteome</keyword>
<keyword evidence="2" id="KW-0723">Serine/threonine-protein kinase</keyword>
<keyword evidence="8" id="KW-0812">Transmembrane</keyword>
<feature type="region of interest" description="Disordered" evidence="7">
    <location>
        <begin position="285"/>
        <end position="315"/>
    </location>
</feature>
<keyword evidence="4" id="KW-0547">Nucleotide-binding</keyword>
<keyword evidence="5" id="KW-0418">Kinase</keyword>
<evidence type="ECO:0000256" key="2">
    <source>
        <dbReference type="ARBA" id="ARBA00022527"/>
    </source>
</evidence>
<feature type="compositionally biased region" description="Pro residues" evidence="7">
    <location>
        <begin position="351"/>
        <end position="363"/>
    </location>
</feature>
<gene>
    <name evidence="10" type="ORF">GCM10009754_38080</name>
</gene>
<accession>A0ABN2R3T1</accession>
<proteinExistence type="predicted"/>
<evidence type="ECO:0000256" key="1">
    <source>
        <dbReference type="ARBA" id="ARBA00012513"/>
    </source>
</evidence>
<evidence type="ECO:0000256" key="7">
    <source>
        <dbReference type="SAM" id="MobiDB-lite"/>
    </source>
</evidence>
<evidence type="ECO:0000313" key="11">
    <source>
        <dbReference type="Proteomes" id="UP001501116"/>
    </source>
</evidence>
<dbReference type="Proteomes" id="UP001501116">
    <property type="component" value="Unassembled WGS sequence"/>
</dbReference>
<dbReference type="SUPFAM" id="SSF56112">
    <property type="entry name" value="Protein kinase-like (PK-like)"/>
    <property type="match status" value="1"/>
</dbReference>
<evidence type="ECO:0000256" key="3">
    <source>
        <dbReference type="ARBA" id="ARBA00022679"/>
    </source>
</evidence>
<organism evidence="10 11">
    <name type="scientific">Amycolatopsis minnesotensis</name>
    <dbReference type="NCBI Taxonomy" id="337894"/>
    <lineage>
        <taxon>Bacteria</taxon>
        <taxon>Bacillati</taxon>
        <taxon>Actinomycetota</taxon>
        <taxon>Actinomycetes</taxon>
        <taxon>Pseudonocardiales</taxon>
        <taxon>Pseudonocardiaceae</taxon>
        <taxon>Amycolatopsis</taxon>
    </lineage>
</organism>
<sequence>MRGSSPLTELRRGPVATLYSGQSGAVAVKVFPGRFDRRTLAAAERVRRRLATAPAGTPVLPVDSIDLLDDGRHALRMELCGGSLATLVAASGPLAVADVVALGRALSGALAVAHGLGIPHGGVNPNNVLFRAPRQPLLADFGVALRQAFPRDPVHLIEFVPPEALRTDSVDERTDLYGLGAVLHFALTGHPPHPGRLGEQPGERVLRVLGSPVPAINRDGVPVELSTVVARMLAADPAHRPPGVAAVAQQFAAMSSAPAEPVPAPMPVPAPPPVAVLPKSNPYRVAGEAPEESTTDSPSKIFPEPDVAPRGARPPSRRPLVAAAVGMVVLVAVVLVLVLRSGTDELATTPRPVPPVPSAPAVPGPAASARLDLAEPEDLGDRIVLNWSSDRPLDFAVVIAGDGESKPNRVLLAQRNHTMRVPVDPVRRYCFLVQGTDQEKVYESQYRSVRGAVCRE</sequence>
<evidence type="ECO:0000256" key="6">
    <source>
        <dbReference type="ARBA" id="ARBA00022840"/>
    </source>
</evidence>
<dbReference type="EC" id="2.7.11.1" evidence="1"/>
<feature type="domain" description="Protein kinase" evidence="9">
    <location>
        <begin position="4"/>
        <end position="252"/>
    </location>
</feature>
<dbReference type="Pfam" id="PF00069">
    <property type="entry name" value="Pkinase"/>
    <property type="match status" value="1"/>
</dbReference>
<feature type="region of interest" description="Disordered" evidence="7">
    <location>
        <begin position="346"/>
        <end position="366"/>
    </location>
</feature>
<dbReference type="InterPro" id="IPR011009">
    <property type="entry name" value="Kinase-like_dom_sf"/>
</dbReference>
<keyword evidence="8" id="KW-1133">Transmembrane helix</keyword>